<feature type="non-terminal residue" evidence="1">
    <location>
        <position position="30"/>
    </location>
</feature>
<evidence type="ECO:0000313" key="1">
    <source>
        <dbReference type="EMBL" id="CAA9439210.1"/>
    </source>
</evidence>
<gene>
    <name evidence="1" type="ORF">AVDCRST_MAG66-3836</name>
</gene>
<accession>A0A6J4QJG4</accession>
<dbReference type="EMBL" id="CADCUS010000530">
    <property type="protein sequence ID" value="CAA9439210.1"/>
    <property type="molecule type" value="Genomic_DNA"/>
</dbReference>
<protein>
    <submittedName>
        <fullName evidence="1">Uncharacterized protein</fullName>
    </submittedName>
</protein>
<proteinExistence type="predicted"/>
<feature type="non-terminal residue" evidence="1">
    <location>
        <position position="1"/>
    </location>
</feature>
<organism evidence="1">
    <name type="scientific">uncultured Pseudonocardia sp</name>
    <dbReference type="NCBI Taxonomy" id="211455"/>
    <lineage>
        <taxon>Bacteria</taxon>
        <taxon>Bacillati</taxon>
        <taxon>Actinomycetota</taxon>
        <taxon>Actinomycetes</taxon>
        <taxon>Pseudonocardiales</taxon>
        <taxon>Pseudonocardiaceae</taxon>
        <taxon>Pseudonocardia</taxon>
        <taxon>environmental samples</taxon>
    </lineage>
</organism>
<dbReference type="AlphaFoldDB" id="A0A6J4QJG4"/>
<sequence length="30" mass="3304">CSAATPWPCWTPGAWCSTARACGWPPRRAR</sequence>
<reference evidence="1" key="1">
    <citation type="submission" date="2020-02" db="EMBL/GenBank/DDBJ databases">
        <authorList>
            <person name="Meier V. D."/>
        </authorList>
    </citation>
    <scope>NUCLEOTIDE SEQUENCE</scope>
    <source>
        <strain evidence="1">AVDCRST_MAG66</strain>
    </source>
</reference>
<name>A0A6J4QJG4_9PSEU</name>